<dbReference type="SUPFAM" id="SSF46565">
    <property type="entry name" value="Chaperone J-domain"/>
    <property type="match status" value="1"/>
</dbReference>
<dbReference type="CDD" id="cd10747">
    <property type="entry name" value="DnaJ_C"/>
    <property type="match status" value="1"/>
</dbReference>
<dbReference type="InterPro" id="IPR008971">
    <property type="entry name" value="HSP40/DnaJ_pept-bd"/>
</dbReference>
<protein>
    <submittedName>
        <fullName evidence="3">DnaJ domain-containing protein</fullName>
    </submittedName>
</protein>
<feature type="region of interest" description="Disordered" evidence="1">
    <location>
        <begin position="629"/>
        <end position="649"/>
    </location>
</feature>
<organism evidence="3 4">
    <name type="scientific">Skeletonema marinoi</name>
    <dbReference type="NCBI Taxonomy" id="267567"/>
    <lineage>
        <taxon>Eukaryota</taxon>
        <taxon>Sar</taxon>
        <taxon>Stramenopiles</taxon>
        <taxon>Ochrophyta</taxon>
        <taxon>Bacillariophyta</taxon>
        <taxon>Coscinodiscophyceae</taxon>
        <taxon>Thalassiosirophycidae</taxon>
        <taxon>Thalassiosirales</taxon>
        <taxon>Skeletonemataceae</taxon>
        <taxon>Skeletonema</taxon>
        <taxon>Skeletonema marinoi-dohrnii complex</taxon>
    </lineage>
</organism>
<feature type="compositionally biased region" description="Basic and acidic residues" evidence="1">
    <location>
        <begin position="633"/>
        <end position="642"/>
    </location>
</feature>
<dbReference type="SMART" id="SM00271">
    <property type="entry name" value="DnaJ"/>
    <property type="match status" value="1"/>
</dbReference>
<comment type="caution">
    <text evidence="3">The sequence shown here is derived from an EMBL/GenBank/DDBJ whole genome shotgun (WGS) entry which is preliminary data.</text>
</comment>
<dbReference type="InterPro" id="IPR002939">
    <property type="entry name" value="DnaJ_C"/>
</dbReference>
<sequence length="720" mass="77066">MPDTRSTKKKAAAVSMLATATACAATSPCSSTSSHPITSSSSHYCSPLFAKRNTPCSDNTHSVGYTNIQAAQLLSLRIPRGGSSTEKDTSSSSKAKESRGGKESKSRKKKRGTSGSSSTDSNSSSSNNDTKQRHSKASSSKSASSSENVSSDTSNENETTPSSSQQETESSSSSSSLPPAAQSILTQTCHYDVLGITKSATQSQIQKAYRRRCVLTHPDKTKGDRSAFDKVSEAYDVLGCENKRAIYDRFGMEGLNGDLNGNGGGGGGGFNDVFRDFFGMSGTTTGFGTQFHPGGGGRSSSSSSSSSFGPRNRDLRYQLEVSLEDLYKGTTKHIAIQQPNPLRPHFPLRKEVEVTLTRGMHSGQSVRLSGVVDSIPDAAPADVVFLINQRHHPVYTRRGSDLAMEVHITLAEAIVGFKKKIVCLDGQEIVIGNPYETINVRKEELVDAPSLPDLMDVDDDSVEKESNNGNSTGVTSPDDATSTMKEFPIQQIVKTTTISFRFPSKIIQTGDVHVLKGKGMPIRGVGGHDYGDLYVQYIVDLPGGTSSSAASSLASQTKSQLDTNNLTAQERVELARLLSKLEGKEDPTTDVIKVWEEGDANNADKDVNGESFVHRLSVSSVSEFGRSAFENNDADHDDHLHQDDEEEEHHRGMNNFFHRAFHGGGRSSHSSGFSGPFGFGGASSSGGGFRYYSSSSGSGSRGGPVYGDEDGHNDVQCQQM</sequence>
<dbReference type="PANTHER" id="PTHR43888">
    <property type="entry name" value="DNAJ-LIKE-2, ISOFORM A-RELATED"/>
    <property type="match status" value="1"/>
</dbReference>
<feature type="region of interest" description="Disordered" evidence="1">
    <location>
        <begin position="451"/>
        <end position="482"/>
    </location>
</feature>
<keyword evidence="4" id="KW-1185">Reference proteome</keyword>
<dbReference type="CDD" id="cd06257">
    <property type="entry name" value="DnaJ"/>
    <property type="match status" value="1"/>
</dbReference>
<dbReference type="SUPFAM" id="SSF49493">
    <property type="entry name" value="HSP40/DnaJ peptide-binding domain"/>
    <property type="match status" value="2"/>
</dbReference>
<dbReference type="PROSITE" id="PS50076">
    <property type="entry name" value="DNAJ_2"/>
    <property type="match status" value="1"/>
</dbReference>
<gene>
    <name evidence="3" type="ORF">QTG54_012316</name>
</gene>
<dbReference type="Proteomes" id="UP001224775">
    <property type="component" value="Unassembled WGS sequence"/>
</dbReference>
<feature type="compositionally biased region" description="Low complexity" evidence="1">
    <location>
        <begin position="113"/>
        <end position="129"/>
    </location>
</feature>
<feature type="region of interest" description="Disordered" evidence="1">
    <location>
        <begin position="693"/>
        <end position="720"/>
    </location>
</feature>
<dbReference type="InterPro" id="IPR001623">
    <property type="entry name" value="DnaJ_domain"/>
</dbReference>
<dbReference type="Pfam" id="PF01556">
    <property type="entry name" value="DnaJ_C"/>
    <property type="match status" value="1"/>
</dbReference>
<proteinExistence type="predicted"/>
<accession>A0AAD9D7C1</accession>
<feature type="compositionally biased region" description="Polar residues" evidence="1">
    <location>
        <begin position="467"/>
        <end position="482"/>
    </location>
</feature>
<dbReference type="Pfam" id="PF00226">
    <property type="entry name" value="DnaJ"/>
    <property type="match status" value="1"/>
</dbReference>
<dbReference type="InterPro" id="IPR044713">
    <property type="entry name" value="DNJA1/2-like"/>
</dbReference>
<evidence type="ECO:0000256" key="1">
    <source>
        <dbReference type="SAM" id="MobiDB-lite"/>
    </source>
</evidence>
<dbReference type="PRINTS" id="PR00625">
    <property type="entry name" value="JDOMAIN"/>
</dbReference>
<feature type="compositionally biased region" description="Low complexity" evidence="1">
    <location>
        <begin position="137"/>
        <end position="181"/>
    </location>
</feature>
<dbReference type="GO" id="GO:0006457">
    <property type="term" value="P:protein folding"/>
    <property type="evidence" value="ECO:0007669"/>
    <property type="project" value="InterPro"/>
</dbReference>
<name>A0AAD9D7C1_9STRA</name>
<feature type="domain" description="J" evidence="2">
    <location>
        <begin position="189"/>
        <end position="251"/>
    </location>
</feature>
<evidence type="ECO:0000259" key="2">
    <source>
        <dbReference type="PROSITE" id="PS50076"/>
    </source>
</evidence>
<feature type="region of interest" description="Disordered" evidence="1">
    <location>
        <begin position="288"/>
        <end position="311"/>
    </location>
</feature>
<dbReference type="Gene3D" id="2.60.260.20">
    <property type="entry name" value="Urease metallochaperone UreE, N-terminal domain"/>
    <property type="match status" value="3"/>
</dbReference>
<dbReference type="EMBL" id="JATAAI010000027">
    <property type="protein sequence ID" value="KAK1736871.1"/>
    <property type="molecule type" value="Genomic_DNA"/>
</dbReference>
<reference evidence="3" key="1">
    <citation type="submission" date="2023-06" db="EMBL/GenBank/DDBJ databases">
        <title>Survivors Of The Sea: Transcriptome response of Skeletonema marinoi to long-term dormancy.</title>
        <authorList>
            <person name="Pinder M.I.M."/>
            <person name="Kourtchenko O."/>
            <person name="Robertson E.K."/>
            <person name="Larsson T."/>
            <person name="Maumus F."/>
            <person name="Osuna-Cruz C.M."/>
            <person name="Vancaester E."/>
            <person name="Stenow R."/>
            <person name="Vandepoele K."/>
            <person name="Ploug H."/>
            <person name="Bruchert V."/>
            <person name="Godhe A."/>
            <person name="Topel M."/>
        </authorList>
    </citation>
    <scope>NUCLEOTIDE SEQUENCE</scope>
    <source>
        <strain evidence="3">R05AC</strain>
    </source>
</reference>
<feature type="region of interest" description="Disordered" evidence="1">
    <location>
        <begin position="76"/>
        <end position="181"/>
    </location>
</feature>
<dbReference type="GO" id="GO:0051082">
    <property type="term" value="F:unfolded protein binding"/>
    <property type="evidence" value="ECO:0007669"/>
    <property type="project" value="InterPro"/>
</dbReference>
<evidence type="ECO:0000313" key="3">
    <source>
        <dbReference type="EMBL" id="KAK1736871.1"/>
    </source>
</evidence>
<dbReference type="PROSITE" id="PS51257">
    <property type="entry name" value="PROKAR_LIPOPROTEIN"/>
    <property type="match status" value="1"/>
</dbReference>
<dbReference type="GO" id="GO:0030544">
    <property type="term" value="F:Hsp70 protein binding"/>
    <property type="evidence" value="ECO:0007669"/>
    <property type="project" value="InterPro"/>
</dbReference>
<dbReference type="InterPro" id="IPR036869">
    <property type="entry name" value="J_dom_sf"/>
</dbReference>
<evidence type="ECO:0000313" key="4">
    <source>
        <dbReference type="Proteomes" id="UP001224775"/>
    </source>
</evidence>
<feature type="compositionally biased region" description="Basic and acidic residues" evidence="1">
    <location>
        <begin position="85"/>
        <end position="104"/>
    </location>
</feature>
<dbReference type="Gene3D" id="1.10.287.110">
    <property type="entry name" value="DnaJ domain"/>
    <property type="match status" value="1"/>
</dbReference>
<dbReference type="AlphaFoldDB" id="A0AAD9D7C1"/>